<protein>
    <recommendedName>
        <fullName evidence="3">Metal-binding protein</fullName>
    </recommendedName>
</protein>
<dbReference type="Pfam" id="PF10050">
    <property type="entry name" value="DUF2284"/>
    <property type="match status" value="1"/>
</dbReference>
<dbReference type="Proteomes" id="UP000216052">
    <property type="component" value="Chromosome"/>
</dbReference>
<gene>
    <name evidence="1" type="ORF">SPACI_046700</name>
</gene>
<dbReference type="InterPro" id="IPR019271">
    <property type="entry name" value="DUF2284_metal-binding"/>
</dbReference>
<evidence type="ECO:0000313" key="2">
    <source>
        <dbReference type="Proteomes" id="UP000216052"/>
    </source>
</evidence>
<proteinExistence type="predicted"/>
<name>A0ABZ3J916_SPOA4</name>
<dbReference type="EMBL" id="CP155571">
    <property type="protein sequence ID" value="XFO74560.1"/>
    <property type="molecule type" value="Genomic_DNA"/>
</dbReference>
<organism evidence="1 2">
    <name type="scientific">Sporomusa acidovorans (strain ATCC 49682 / DSM 3132 / Mol)</name>
    <dbReference type="NCBI Taxonomy" id="1123286"/>
    <lineage>
        <taxon>Bacteria</taxon>
        <taxon>Bacillati</taxon>
        <taxon>Bacillota</taxon>
        <taxon>Negativicutes</taxon>
        <taxon>Selenomonadales</taxon>
        <taxon>Sporomusaceae</taxon>
        <taxon>Sporomusa</taxon>
    </lineage>
</organism>
<reference evidence="1" key="1">
    <citation type="submission" date="2024-05" db="EMBL/GenBank/DDBJ databases">
        <title>Isolation and characterization of Sporomusa carbonis sp. nov., a carboxydotrophic hydrogenogen in the genus of Sporomusa isolated from a charcoal burning pile.</title>
        <authorList>
            <person name="Boeer T."/>
            <person name="Rosenbaum F."/>
            <person name="Eysell L."/>
            <person name="Mueller V."/>
            <person name="Daniel R."/>
            <person name="Poehlein A."/>
        </authorList>
    </citation>
    <scope>NUCLEOTIDE SEQUENCE [LARGE SCALE GENOMIC DNA]</scope>
    <source>
        <strain evidence="1">DSM 3132</strain>
    </source>
</reference>
<accession>A0ABZ3J916</accession>
<evidence type="ECO:0000313" key="1">
    <source>
        <dbReference type="EMBL" id="XFO74560.1"/>
    </source>
</evidence>
<keyword evidence="2" id="KW-1185">Reference proteome</keyword>
<evidence type="ECO:0008006" key="3">
    <source>
        <dbReference type="Google" id="ProtNLM"/>
    </source>
</evidence>
<sequence length="195" mass="22463">MYHTAIKVNSVPIPEFIKKYQDQDKFMAFCRECHNYQTRWSCPPLQFDANQFLLPFRYIYLIGVQVIYDPETIKAADTADKVKEITRCTLREVKDKLSETVLALERKIPGSVGLASGGCHLCERCSRFDELPCRYPETMRYSLDSFGFDLTAITSELLHIDLKWAKHSLPEYYTLVHALLTKDSIGNLLDNLTIA</sequence>